<dbReference type="EC" id="3.4.24.-" evidence="10"/>
<evidence type="ECO:0000256" key="3">
    <source>
        <dbReference type="ARBA" id="ARBA00022723"/>
    </source>
</evidence>
<comment type="cofactor">
    <cofactor evidence="1">
        <name>Zn(2+)</name>
        <dbReference type="ChEBI" id="CHEBI:29105"/>
    </cofactor>
</comment>
<feature type="domain" description="Peptidase M48" evidence="9">
    <location>
        <begin position="92"/>
        <end position="258"/>
    </location>
</feature>
<dbReference type="PANTHER" id="PTHR22726">
    <property type="entry name" value="METALLOENDOPEPTIDASE OMA1"/>
    <property type="match status" value="1"/>
</dbReference>
<keyword evidence="5" id="KW-0862">Zinc</keyword>
<dbReference type="InterPro" id="IPR051156">
    <property type="entry name" value="Mito/Outer_Membr_Metalloprot"/>
</dbReference>
<dbReference type="SUPFAM" id="SSF48452">
    <property type="entry name" value="TPR-like"/>
    <property type="match status" value="1"/>
</dbReference>
<keyword evidence="8" id="KW-0732">Signal</keyword>
<evidence type="ECO:0000256" key="5">
    <source>
        <dbReference type="ARBA" id="ARBA00022833"/>
    </source>
</evidence>
<dbReference type="InterPro" id="IPR011990">
    <property type="entry name" value="TPR-like_helical_dom_sf"/>
</dbReference>
<evidence type="ECO:0000256" key="2">
    <source>
        <dbReference type="ARBA" id="ARBA00022670"/>
    </source>
</evidence>
<dbReference type="Gene3D" id="3.30.2010.10">
    <property type="entry name" value="Metalloproteases ('zincins'), catalytic domain"/>
    <property type="match status" value="1"/>
</dbReference>
<evidence type="ECO:0000259" key="9">
    <source>
        <dbReference type="Pfam" id="PF01435"/>
    </source>
</evidence>
<dbReference type="EMBL" id="CP140152">
    <property type="protein sequence ID" value="WQH05002.1"/>
    <property type="molecule type" value="Genomic_DNA"/>
</dbReference>
<feature type="region of interest" description="Disordered" evidence="7">
    <location>
        <begin position="522"/>
        <end position="579"/>
    </location>
</feature>
<feature type="signal peptide" evidence="8">
    <location>
        <begin position="1"/>
        <end position="15"/>
    </location>
</feature>
<evidence type="ECO:0000256" key="8">
    <source>
        <dbReference type="SAM" id="SignalP"/>
    </source>
</evidence>
<accession>A0ABZ0Y0S4</accession>
<dbReference type="CDD" id="cd07333">
    <property type="entry name" value="M48C_bepA_like"/>
    <property type="match status" value="1"/>
</dbReference>
<dbReference type="RefSeq" id="WP_019923794.1">
    <property type="nucleotide sequence ID" value="NZ_CP140152.1"/>
</dbReference>
<dbReference type="InterPro" id="IPR001915">
    <property type="entry name" value="Peptidase_M48"/>
</dbReference>
<feature type="compositionally biased region" description="Low complexity" evidence="7">
    <location>
        <begin position="524"/>
        <end position="546"/>
    </location>
</feature>
<keyword evidence="3" id="KW-0479">Metal-binding</keyword>
<keyword evidence="6 10" id="KW-0482">Metalloprotease</keyword>
<evidence type="ECO:0000313" key="11">
    <source>
        <dbReference type="Proteomes" id="UP001326110"/>
    </source>
</evidence>
<organism evidence="10 11">
    <name type="scientific">Duganella zoogloeoides</name>
    <dbReference type="NCBI Taxonomy" id="75659"/>
    <lineage>
        <taxon>Bacteria</taxon>
        <taxon>Pseudomonadati</taxon>
        <taxon>Pseudomonadota</taxon>
        <taxon>Betaproteobacteria</taxon>
        <taxon>Burkholderiales</taxon>
        <taxon>Oxalobacteraceae</taxon>
        <taxon>Telluria group</taxon>
        <taxon>Duganella</taxon>
    </lineage>
</organism>
<evidence type="ECO:0000256" key="6">
    <source>
        <dbReference type="ARBA" id="ARBA00023049"/>
    </source>
</evidence>
<sequence length="579" mass="63298">MVAAALLIAMPMAMAQNALAPAKIPNLPALGDAERQDLSPITERKIGEEIMRDIRRDRDFLDDGPILEYLNNFGNALVAARPGARGEANYDYYFFAVRDPQLNAFALPGGFIAVHSGLLLAAQSESELASVLGHEIGHVAQRHIARSIGQQKQDALIPLAAMILAALASRAGGDAAIGVFMGGQGLAIQRQLNFGREAEREADRIGFQIMGEAGYDTTGMVAFFQRMQSATRNYSDLVPAYLQTHPLTTERIADIQARIRDQPYKQRADSLDFYLVRSRARVLQAQGAQAMAEAKQFFEEQMKQENRLQLTAGQYGMAFWSLKNGEPANAQAWLDKARGTFNKAPPPGTFSAAPKPASDAIFVTTSIEIKLGKSDDHESIAKGLEEAKAAQLKFPLSRTVSHLYAEAMIAAGKYDEAAAYLRDQAQLYREEPEVFDYLAQVYSKQGKIALQHIALAESYMLQGGTLSALEQLGFARKASDASFYDQALIDARERDWQARQREAMGDKAKKDLALQPAFKAELRGGSSASGSNGTGSTSSASGLGNSADREWTDPSGRLRQSTDPFERLRQKSDFDSLTR</sequence>
<feature type="chain" id="PRO_5046370402" evidence="8">
    <location>
        <begin position="16"/>
        <end position="579"/>
    </location>
</feature>
<dbReference type="Proteomes" id="UP001326110">
    <property type="component" value="Chromosome"/>
</dbReference>
<evidence type="ECO:0000256" key="1">
    <source>
        <dbReference type="ARBA" id="ARBA00001947"/>
    </source>
</evidence>
<dbReference type="PANTHER" id="PTHR22726:SF1">
    <property type="entry name" value="METALLOENDOPEPTIDASE OMA1, MITOCHONDRIAL"/>
    <property type="match status" value="1"/>
</dbReference>
<evidence type="ECO:0000256" key="7">
    <source>
        <dbReference type="SAM" id="MobiDB-lite"/>
    </source>
</evidence>
<proteinExistence type="predicted"/>
<dbReference type="GO" id="GO:0008237">
    <property type="term" value="F:metallopeptidase activity"/>
    <property type="evidence" value="ECO:0007669"/>
    <property type="project" value="UniProtKB-KW"/>
</dbReference>
<evidence type="ECO:0000313" key="10">
    <source>
        <dbReference type="EMBL" id="WQH05002.1"/>
    </source>
</evidence>
<evidence type="ECO:0000256" key="4">
    <source>
        <dbReference type="ARBA" id="ARBA00022801"/>
    </source>
</evidence>
<feature type="compositionally biased region" description="Basic and acidic residues" evidence="7">
    <location>
        <begin position="564"/>
        <end position="579"/>
    </location>
</feature>
<keyword evidence="2" id="KW-0645">Protease</keyword>
<gene>
    <name evidence="10" type="ORF">SR858_01270</name>
</gene>
<name>A0ABZ0Y0S4_9BURK</name>
<keyword evidence="4 10" id="KW-0378">Hydrolase</keyword>
<keyword evidence="11" id="KW-1185">Reference proteome</keyword>
<dbReference type="Pfam" id="PF01435">
    <property type="entry name" value="Peptidase_M48"/>
    <property type="match status" value="1"/>
</dbReference>
<reference evidence="10 11" key="1">
    <citation type="submission" date="2023-11" db="EMBL/GenBank/DDBJ databases">
        <title>MicrobeMod: A computational toolkit for identifying prokaryotic methylation and restriction-modification with nanopore sequencing.</title>
        <authorList>
            <person name="Crits-Christoph A."/>
            <person name="Kang S.C."/>
            <person name="Lee H."/>
            <person name="Ostrov N."/>
        </authorList>
    </citation>
    <scope>NUCLEOTIDE SEQUENCE [LARGE SCALE GENOMIC DNA]</scope>
    <source>
        <strain evidence="10 11">ATCC 25935</strain>
    </source>
</reference>
<protein>
    <submittedName>
        <fullName evidence="10">M48 family metalloprotease</fullName>
        <ecNumber evidence="10">3.4.24.-</ecNumber>
    </submittedName>
</protein>